<geneLocation type="plasmid" evidence="2">
    <name>pHRC017</name>
</geneLocation>
<accession>I2E2A7</accession>
<organism evidence="2">
    <name type="scientific">Rhizobium meliloti</name>
    <name type="common">Ensifer meliloti</name>
    <name type="synonym">Sinorhizobium meliloti</name>
    <dbReference type="NCBI Taxonomy" id="382"/>
    <lineage>
        <taxon>Bacteria</taxon>
        <taxon>Pseudomonadati</taxon>
        <taxon>Pseudomonadota</taxon>
        <taxon>Alphaproteobacteria</taxon>
        <taxon>Hyphomicrobiales</taxon>
        <taxon>Rhizobiaceae</taxon>
        <taxon>Sinorhizobium/Ensifer group</taxon>
        <taxon>Sinorhizobium</taxon>
    </lineage>
</organism>
<dbReference type="InterPro" id="IPR036388">
    <property type="entry name" value="WH-like_DNA-bd_sf"/>
</dbReference>
<evidence type="ECO:0000259" key="1">
    <source>
        <dbReference type="PROSITE" id="PS50931"/>
    </source>
</evidence>
<name>I2E2A7_RHIML</name>
<gene>
    <name evidence="2" type="ORF">pHRC017_0625</name>
</gene>
<keyword evidence="2" id="KW-0418">Kinase</keyword>
<reference evidence="2" key="1">
    <citation type="journal article" date="2012" name="Mol. Plant Microbe Interact.">
        <title>Rhizobial plasmids that cause impaired symbiotic nitrogen fixation and enhanced host invasion.</title>
        <authorList>
            <person name="Crook M.B."/>
            <person name="Lindsay D.P."/>
            <person name="Biggs M.B."/>
            <person name="Bentley J.S."/>
            <person name="Price J.C."/>
            <person name="Clement S.C."/>
            <person name="Clement M.J."/>
            <person name="Long S.R."/>
            <person name="Griffitts J.S."/>
        </authorList>
    </citation>
    <scope>NUCLEOTIDE SEQUENCE</scope>
    <source>
        <strain evidence="2">C017</strain>
        <plasmid evidence="2">pHRC017</plasmid>
    </source>
</reference>
<dbReference type="InterPro" id="IPR036393">
    <property type="entry name" value="AceGlu_kinase-like_sf"/>
</dbReference>
<dbReference type="Gene3D" id="1.10.10.10">
    <property type="entry name" value="Winged helix-like DNA-binding domain superfamily/Winged helix DNA-binding domain"/>
    <property type="match status" value="1"/>
</dbReference>
<dbReference type="PROSITE" id="PS50931">
    <property type="entry name" value="HTH_LYSR"/>
    <property type="match status" value="1"/>
</dbReference>
<dbReference type="InterPro" id="IPR001048">
    <property type="entry name" value="Asp/Glu/Uridylate_kinase"/>
</dbReference>
<evidence type="ECO:0000313" key="2">
    <source>
        <dbReference type="EMBL" id="AFJ91625.1"/>
    </source>
</evidence>
<dbReference type="GO" id="GO:0016301">
    <property type="term" value="F:kinase activity"/>
    <property type="evidence" value="ECO:0007669"/>
    <property type="project" value="UniProtKB-KW"/>
</dbReference>
<dbReference type="AlphaFoldDB" id="I2E2A7"/>
<protein>
    <submittedName>
        <fullName evidence="2">LysR family transcriptional regulator with aspartate kinase domain</fullName>
    </submittedName>
</protein>
<dbReference type="EMBL" id="JQ665880">
    <property type="protein sequence ID" value="AFJ91625.1"/>
    <property type="molecule type" value="Genomic_DNA"/>
</dbReference>
<proteinExistence type="predicted"/>
<dbReference type="SUPFAM" id="SSF53633">
    <property type="entry name" value="Carbamate kinase-like"/>
    <property type="match status" value="1"/>
</dbReference>
<dbReference type="Gene3D" id="3.40.1160.10">
    <property type="entry name" value="Acetylglutamate kinase-like"/>
    <property type="match status" value="1"/>
</dbReference>
<keyword evidence="2" id="KW-0614">Plasmid</keyword>
<dbReference type="GO" id="GO:0003700">
    <property type="term" value="F:DNA-binding transcription factor activity"/>
    <property type="evidence" value="ECO:0007669"/>
    <property type="project" value="InterPro"/>
</dbReference>
<feature type="domain" description="HTH lysR-type" evidence="1">
    <location>
        <begin position="86"/>
        <end position="134"/>
    </location>
</feature>
<keyword evidence="2" id="KW-0808">Transferase</keyword>
<sequence>MIATILKFGGSNFLDPEGYHRVARHLAQRRATGENKIVVVVSAMKGETDSLKAQMLEVNKEASPSNLDAALAIGEMKSVCLLGGPMDLRHLRSVVVAARNGSFSAVDISKRIRELENELGVFLLDRAISGARLTPKRTGVCAPQTDTSNYPMQ</sequence>
<dbReference type="InterPro" id="IPR000847">
    <property type="entry name" value="LysR_HTH_N"/>
</dbReference>
<dbReference type="Pfam" id="PF00696">
    <property type="entry name" value="AA_kinase"/>
    <property type="match status" value="1"/>
</dbReference>